<dbReference type="AlphaFoldDB" id="A0A7H0JY70"/>
<dbReference type="Proteomes" id="UP000516235">
    <property type="component" value="Chromosome"/>
</dbReference>
<name>A0A7H0JY70_9CORY</name>
<evidence type="ECO:0000313" key="2">
    <source>
        <dbReference type="EMBL" id="QNP89986.1"/>
    </source>
</evidence>
<organism evidence="2 3">
    <name type="scientific">Corynebacterium lujinxingii</name>
    <dbReference type="NCBI Taxonomy" id="2763010"/>
    <lineage>
        <taxon>Bacteria</taxon>
        <taxon>Bacillati</taxon>
        <taxon>Actinomycetota</taxon>
        <taxon>Actinomycetes</taxon>
        <taxon>Mycobacteriales</taxon>
        <taxon>Corynebacteriaceae</taxon>
        <taxon>Corynebacterium</taxon>
    </lineage>
</organism>
<dbReference type="Proteomes" id="UP000642876">
    <property type="component" value="Unassembled WGS sequence"/>
</dbReference>
<evidence type="ECO:0000313" key="3">
    <source>
        <dbReference type="Proteomes" id="UP000516235"/>
    </source>
</evidence>
<dbReference type="KEGG" id="cluj:IAU68_10065"/>
<evidence type="ECO:0000313" key="4">
    <source>
        <dbReference type="Proteomes" id="UP000642876"/>
    </source>
</evidence>
<proteinExistence type="predicted"/>
<accession>A0A7H0JY70</accession>
<keyword evidence="4" id="KW-1185">Reference proteome</keyword>
<evidence type="ECO:0000313" key="1">
    <source>
        <dbReference type="EMBL" id="MBC3178317.1"/>
    </source>
</evidence>
<dbReference type="EMBL" id="CP061032">
    <property type="protein sequence ID" value="QNP89986.1"/>
    <property type="molecule type" value="Genomic_DNA"/>
</dbReference>
<protein>
    <submittedName>
        <fullName evidence="2">Uncharacterized protein</fullName>
    </submittedName>
</protein>
<gene>
    <name evidence="1" type="ORF">H7348_03130</name>
    <name evidence="2" type="ORF">IAU68_10065</name>
</gene>
<dbReference type="EMBL" id="JACMYE010000002">
    <property type="protein sequence ID" value="MBC3178317.1"/>
    <property type="molecule type" value="Genomic_DNA"/>
</dbReference>
<dbReference type="RefSeq" id="WP_171193752.1">
    <property type="nucleotide sequence ID" value="NZ_CP061032.1"/>
</dbReference>
<sequence length="52" mass="5122">MDALTNWVALSSGTGTGANGAEITQIPGALVELLGNLGELAEALSKLLGLVA</sequence>
<reference evidence="3 4" key="1">
    <citation type="submission" date="2020-08" db="EMBL/GenBank/DDBJ databases">
        <title>novel species in genus Corynebacterium.</title>
        <authorList>
            <person name="Zhang G."/>
        </authorList>
    </citation>
    <scope>NUCLEOTIDE SEQUENCE [LARGE SCALE GENOMIC DNA]</scope>
    <source>
        <strain evidence="3 4">zg-917</strain>
        <strain evidence="2">Zg-917</strain>
    </source>
</reference>